<evidence type="ECO:0000313" key="7">
    <source>
        <dbReference type="EMBL" id="WFC96961.1"/>
    </source>
</evidence>
<evidence type="ECO:0000259" key="6">
    <source>
        <dbReference type="Pfam" id="PF18972"/>
    </source>
</evidence>
<dbReference type="SUPFAM" id="SSF48452">
    <property type="entry name" value="TPR-like"/>
    <property type="match status" value="1"/>
</dbReference>
<dbReference type="InterPro" id="IPR019734">
    <property type="entry name" value="TPR_rpt"/>
</dbReference>
<evidence type="ECO:0000256" key="2">
    <source>
        <dbReference type="ARBA" id="ARBA00022803"/>
    </source>
</evidence>
<feature type="region of interest" description="Disordered" evidence="5">
    <location>
        <begin position="1"/>
        <end position="24"/>
    </location>
</feature>
<evidence type="ECO:0000256" key="1">
    <source>
        <dbReference type="ARBA" id="ARBA00022737"/>
    </source>
</evidence>
<keyword evidence="8" id="KW-1185">Reference proteome</keyword>
<dbReference type="InterPro" id="IPR044059">
    <property type="entry name" value="Csn1/TTC4_wheel"/>
</dbReference>
<evidence type="ECO:0000313" key="8">
    <source>
        <dbReference type="Proteomes" id="UP001216638"/>
    </source>
</evidence>
<sequence>MPGMVREKLTQSDPVIPPPPPREKKTLEEQMRSFDEVPLFMRNLPAGGADESNAALDALQALAYEGHPDDAAKNFKEQGNEYFRAKRYREAIGFYRQGLDAKPGSKELLESLFLNCAACNLELQNYGRALHDTRNAMLVNPRSLKALYRATKAFLALDRLDDARGACDLADEFGGGADFAPLRAKLDERAAVLERRAKERTERERRAKLLADAVRMACVARGLWLAHSTTQDDTHAPHFDPAALPAYASPELPLLGSTPWRAPDPIRTPLLFPVVLLYPEHGQSDLIAEFHEDTTIGQHLDAMFPPEARGQLPWDTAGAYVAPNLSAIAVTHQGRVLRVGRKLSLREFMDQAAVMPPDGNPEHRDGLELRNGTLTLAVFPKHSAAERTWVDAAKRRAT</sequence>
<dbReference type="GO" id="GO:0030544">
    <property type="term" value="F:Hsp70 protein binding"/>
    <property type="evidence" value="ECO:0007669"/>
    <property type="project" value="TreeGrafter"/>
</dbReference>
<dbReference type="PANTHER" id="PTHR46035">
    <property type="entry name" value="TETRATRICOPEPTIDE REPEAT PROTEIN 4"/>
    <property type="match status" value="1"/>
</dbReference>
<evidence type="ECO:0000256" key="5">
    <source>
        <dbReference type="SAM" id="MobiDB-lite"/>
    </source>
</evidence>
<dbReference type="CDD" id="cd21377">
    <property type="entry name" value="CTWD_Cns1-like"/>
    <property type="match status" value="1"/>
</dbReference>
<dbReference type="Proteomes" id="UP001216638">
    <property type="component" value="Chromosome 5"/>
</dbReference>
<dbReference type="Gene3D" id="1.25.40.10">
    <property type="entry name" value="Tetratricopeptide repeat domain"/>
    <property type="match status" value="1"/>
</dbReference>
<protein>
    <submittedName>
        <fullName evidence="7">HSP70/90 co-chaperone</fullName>
    </submittedName>
</protein>
<dbReference type="GO" id="GO:0051879">
    <property type="term" value="F:Hsp90 protein binding"/>
    <property type="evidence" value="ECO:0007669"/>
    <property type="project" value="InterPro"/>
</dbReference>
<keyword evidence="1" id="KW-0677">Repeat</keyword>
<feature type="repeat" description="TPR" evidence="4">
    <location>
        <begin position="72"/>
        <end position="105"/>
    </location>
</feature>
<dbReference type="PANTHER" id="PTHR46035:SF1">
    <property type="entry name" value="TETRATRICOPEPTIDE REPEAT PROTEIN 4"/>
    <property type="match status" value="1"/>
</dbReference>
<dbReference type="SMART" id="SM00028">
    <property type="entry name" value="TPR"/>
    <property type="match status" value="2"/>
</dbReference>
<evidence type="ECO:0000256" key="3">
    <source>
        <dbReference type="ARBA" id="ARBA00023602"/>
    </source>
</evidence>
<feature type="compositionally biased region" description="Basic and acidic residues" evidence="5">
    <location>
        <begin position="1"/>
        <end position="10"/>
    </location>
</feature>
<dbReference type="GO" id="GO:0005634">
    <property type="term" value="C:nucleus"/>
    <property type="evidence" value="ECO:0007669"/>
    <property type="project" value="TreeGrafter"/>
</dbReference>
<organism evidence="7 8">
    <name type="scientific">Malassezia brasiliensis</name>
    <dbReference type="NCBI Taxonomy" id="1821822"/>
    <lineage>
        <taxon>Eukaryota</taxon>
        <taxon>Fungi</taxon>
        <taxon>Dikarya</taxon>
        <taxon>Basidiomycota</taxon>
        <taxon>Ustilaginomycotina</taxon>
        <taxon>Malasseziomycetes</taxon>
        <taxon>Malasseziales</taxon>
        <taxon>Malasseziaceae</taxon>
        <taxon>Malassezia</taxon>
    </lineage>
</organism>
<comment type="similarity">
    <text evidence="3">Belongs to the TTC4 family.</text>
</comment>
<dbReference type="GO" id="GO:0006457">
    <property type="term" value="P:protein folding"/>
    <property type="evidence" value="ECO:0007669"/>
    <property type="project" value="TreeGrafter"/>
</dbReference>
<reference evidence="7" key="1">
    <citation type="submission" date="2023-03" db="EMBL/GenBank/DDBJ databases">
        <title>Mating type loci evolution in Malassezia.</title>
        <authorList>
            <person name="Coelho M.A."/>
        </authorList>
    </citation>
    <scope>NUCLEOTIDE SEQUENCE</scope>
    <source>
        <strain evidence="7">CBS 14135</strain>
    </source>
</reference>
<keyword evidence="2 4" id="KW-0802">TPR repeat</keyword>
<dbReference type="GO" id="GO:0005829">
    <property type="term" value="C:cytosol"/>
    <property type="evidence" value="ECO:0007669"/>
    <property type="project" value="TreeGrafter"/>
</dbReference>
<feature type="domain" description="Cns1/TTC4 wheel" evidence="6">
    <location>
        <begin position="264"/>
        <end position="391"/>
    </location>
</feature>
<dbReference type="InterPro" id="IPR011990">
    <property type="entry name" value="TPR-like_helical_dom_sf"/>
</dbReference>
<evidence type="ECO:0000256" key="4">
    <source>
        <dbReference type="PROSITE-ProRule" id="PRU00339"/>
    </source>
</evidence>
<accession>A0AAF0IRC9</accession>
<gene>
    <name evidence="7" type="primary">CNS1</name>
    <name evidence="7" type="ORF">MBRA1_003627</name>
</gene>
<dbReference type="EMBL" id="CP119955">
    <property type="protein sequence ID" value="WFC96961.1"/>
    <property type="molecule type" value="Genomic_DNA"/>
</dbReference>
<name>A0AAF0IRC9_9BASI</name>
<dbReference type="Pfam" id="PF18972">
    <property type="entry name" value="Wheel"/>
    <property type="match status" value="1"/>
</dbReference>
<dbReference type="PROSITE" id="PS50005">
    <property type="entry name" value="TPR"/>
    <property type="match status" value="1"/>
</dbReference>
<proteinExistence type="inferred from homology"/>
<dbReference type="AlphaFoldDB" id="A0AAF0IRC9"/>